<dbReference type="InterPro" id="IPR037923">
    <property type="entry name" value="HTH-like"/>
</dbReference>
<dbReference type="PROSITE" id="PS01124">
    <property type="entry name" value="HTH_ARAC_FAMILY_2"/>
    <property type="match status" value="1"/>
</dbReference>
<organism evidence="5 6">
    <name type="scientific">Dyadobacter psychrotolerans</name>
    <dbReference type="NCBI Taxonomy" id="2541721"/>
    <lineage>
        <taxon>Bacteria</taxon>
        <taxon>Pseudomonadati</taxon>
        <taxon>Bacteroidota</taxon>
        <taxon>Cytophagia</taxon>
        <taxon>Cytophagales</taxon>
        <taxon>Spirosomataceae</taxon>
        <taxon>Dyadobacter</taxon>
    </lineage>
</organism>
<dbReference type="GO" id="GO:0043565">
    <property type="term" value="F:sequence-specific DNA binding"/>
    <property type="evidence" value="ECO:0007669"/>
    <property type="project" value="InterPro"/>
</dbReference>
<gene>
    <name evidence="5" type="ORF">E0F88_27215</name>
</gene>
<evidence type="ECO:0000256" key="1">
    <source>
        <dbReference type="ARBA" id="ARBA00023015"/>
    </source>
</evidence>
<evidence type="ECO:0000256" key="3">
    <source>
        <dbReference type="ARBA" id="ARBA00023163"/>
    </source>
</evidence>
<dbReference type="SUPFAM" id="SSF51215">
    <property type="entry name" value="Regulatory protein AraC"/>
    <property type="match status" value="1"/>
</dbReference>
<dbReference type="OrthoDB" id="9793451at2"/>
<dbReference type="InterPro" id="IPR003313">
    <property type="entry name" value="AraC-bd"/>
</dbReference>
<dbReference type="PANTHER" id="PTHR43280:SF32">
    <property type="entry name" value="TRANSCRIPTIONAL REGULATORY PROTEIN"/>
    <property type="match status" value="1"/>
</dbReference>
<dbReference type="Gene3D" id="1.10.10.60">
    <property type="entry name" value="Homeodomain-like"/>
    <property type="match status" value="1"/>
</dbReference>
<dbReference type="PANTHER" id="PTHR43280">
    <property type="entry name" value="ARAC-FAMILY TRANSCRIPTIONAL REGULATOR"/>
    <property type="match status" value="1"/>
</dbReference>
<dbReference type="SUPFAM" id="SSF46689">
    <property type="entry name" value="Homeodomain-like"/>
    <property type="match status" value="1"/>
</dbReference>
<sequence>MLSSTQYLYKSNLSLINESAPAGFVKPKIQFEAHRLEDGCLHRQPPTKNNDRLSGYEVIWIKSGSGSFLVDMEKYDIRDNMLYLLSPGQRHLFKPNEGMQGYRICFSDEFLYMSGGQTTQFLSENQRVKSLNLPVLEISREIQNDIEEIVKAMIREYATNFQFRSDILKGLLRILMVYFSRKFEFHETSGSKCADSELFENFKSLIRKNILIKKTVSEYARDLAVTPCYLSEVVKKASGFTASYHIQQGIIHEAKRRAICLGESMKEIAYYLGFNDIAHFSKFFKNQAGINFSEFKKTIA</sequence>
<reference evidence="5 6" key="1">
    <citation type="submission" date="2019-03" db="EMBL/GenBank/DDBJ databases">
        <title>Dyadobacter AR-3-6 sp. nov., isolated from arctic soil.</title>
        <authorList>
            <person name="Chaudhary D.K."/>
        </authorList>
    </citation>
    <scope>NUCLEOTIDE SEQUENCE [LARGE SCALE GENOMIC DNA]</scope>
    <source>
        <strain evidence="5 6">AR-3-6</strain>
    </source>
</reference>
<comment type="caution">
    <text evidence="5">The sequence shown here is derived from an EMBL/GenBank/DDBJ whole genome shotgun (WGS) entry which is preliminary data.</text>
</comment>
<feature type="domain" description="HTH araC/xylS-type" evidence="4">
    <location>
        <begin position="200"/>
        <end position="298"/>
    </location>
</feature>
<evidence type="ECO:0000313" key="5">
    <source>
        <dbReference type="EMBL" id="TDE10766.1"/>
    </source>
</evidence>
<dbReference type="GO" id="GO:0003700">
    <property type="term" value="F:DNA-binding transcription factor activity"/>
    <property type="evidence" value="ECO:0007669"/>
    <property type="project" value="InterPro"/>
</dbReference>
<name>A0A4R5DAS9_9BACT</name>
<dbReference type="EMBL" id="SMFL01000014">
    <property type="protein sequence ID" value="TDE10766.1"/>
    <property type="molecule type" value="Genomic_DNA"/>
</dbReference>
<dbReference type="Pfam" id="PF02311">
    <property type="entry name" value="AraC_binding"/>
    <property type="match status" value="1"/>
</dbReference>
<dbReference type="AlphaFoldDB" id="A0A4R5DAS9"/>
<evidence type="ECO:0000256" key="2">
    <source>
        <dbReference type="ARBA" id="ARBA00023125"/>
    </source>
</evidence>
<keyword evidence="3" id="KW-0804">Transcription</keyword>
<dbReference type="Pfam" id="PF12833">
    <property type="entry name" value="HTH_18"/>
    <property type="match status" value="1"/>
</dbReference>
<evidence type="ECO:0000259" key="4">
    <source>
        <dbReference type="PROSITE" id="PS01124"/>
    </source>
</evidence>
<protein>
    <submittedName>
        <fullName evidence="5">Helix-turn-helix domain-containing protein</fullName>
    </submittedName>
</protein>
<dbReference type="SMART" id="SM00342">
    <property type="entry name" value="HTH_ARAC"/>
    <property type="match status" value="1"/>
</dbReference>
<proteinExistence type="predicted"/>
<dbReference type="InterPro" id="IPR009057">
    <property type="entry name" value="Homeodomain-like_sf"/>
</dbReference>
<evidence type="ECO:0000313" key="6">
    <source>
        <dbReference type="Proteomes" id="UP000294850"/>
    </source>
</evidence>
<accession>A0A4R5DAS9</accession>
<keyword evidence="1" id="KW-0805">Transcription regulation</keyword>
<keyword evidence="2" id="KW-0238">DNA-binding</keyword>
<dbReference type="InterPro" id="IPR018060">
    <property type="entry name" value="HTH_AraC"/>
</dbReference>
<dbReference type="RefSeq" id="WP_131961474.1">
    <property type="nucleotide sequence ID" value="NZ_SMFL01000014.1"/>
</dbReference>
<dbReference type="Proteomes" id="UP000294850">
    <property type="component" value="Unassembled WGS sequence"/>
</dbReference>
<keyword evidence="6" id="KW-1185">Reference proteome</keyword>